<accession>A0A3B1D651</accession>
<reference evidence="2" key="1">
    <citation type="submission" date="2018-06" db="EMBL/GenBank/DDBJ databases">
        <authorList>
            <person name="Zhirakovskaya E."/>
        </authorList>
    </citation>
    <scope>NUCLEOTIDE SEQUENCE</scope>
</reference>
<dbReference type="EMBL" id="UOGH01000204">
    <property type="protein sequence ID" value="VAX31448.1"/>
    <property type="molecule type" value="Genomic_DNA"/>
</dbReference>
<dbReference type="AlphaFoldDB" id="A0A3B1D651"/>
<organism evidence="2">
    <name type="scientific">hydrothermal vent metagenome</name>
    <dbReference type="NCBI Taxonomy" id="652676"/>
    <lineage>
        <taxon>unclassified sequences</taxon>
        <taxon>metagenomes</taxon>
        <taxon>ecological metagenomes</taxon>
    </lineage>
</organism>
<name>A0A3B1D651_9ZZZZ</name>
<protein>
    <submittedName>
        <fullName evidence="2">Uncharacterized protein</fullName>
    </submittedName>
</protein>
<feature type="region of interest" description="Disordered" evidence="1">
    <location>
        <begin position="32"/>
        <end position="51"/>
    </location>
</feature>
<evidence type="ECO:0000313" key="2">
    <source>
        <dbReference type="EMBL" id="VAX31448.1"/>
    </source>
</evidence>
<sequence length="51" mass="5469">MIIKPANKNRVFKRNTPLNPLLIEGKTEDIQIRGGTGTGKGGKAGIMHSPL</sequence>
<evidence type="ECO:0000256" key="1">
    <source>
        <dbReference type="SAM" id="MobiDB-lite"/>
    </source>
</evidence>
<proteinExistence type="predicted"/>
<feature type="compositionally biased region" description="Gly residues" evidence="1">
    <location>
        <begin position="34"/>
        <end position="44"/>
    </location>
</feature>
<gene>
    <name evidence="2" type="ORF">MNBD_NITROSPIRAE02-1448</name>
</gene>